<dbReference type="AlphaFoldDB" id="A0A2G8TBX7"/>
<proteinExistence type="predicted"/>
<evidence type="ECO:0000313" key="2">
    <source>
        <dbReference type="Proteomes" id="UP000230390"/>
    </source>
</evidence>
<dbReference type="Proteomes" id="UP000230390">
    <property type="component" value="Unassembled WGS sequence"/>
</dbReference>
<organism evidence="1 2">
    <name type="scientific">Massilia eurypsychrophila</name>
    <dbReference type="NCBI Taxonomy" id="1485217"/>
    <lineage>
        <taxon>Bacteria</taxon>
        <taxon>Pseudomonadati</taxon>
        <taxon>Pseudomonadota</taxon>
        <taxon>Betaproteobacteria</taxon>
        <taxon>Burkholderiales</taxon>
        <taxon>Oxalobacteraceae</taxon>
        <taxon>Telluria group</taxon>
        <taxon>Massilia</taxon>
    </lineage>
</organism>
<dbReference type="RefSeq" id="WP_099790988.1">
    <property type="nucleotide sequence ID" value="NZ_JBHLYV010000019.1"/>
</dbReference>
<keyword evidence="2" id="KW-1185">Reference proteome</keyword>
<sequence>MSNPVLLNNVDHKHLRIRTGHGEGLGDQHMFAPTFPAEFRELQAHYPIVFRKTDDGARFEPVAMLGLVEGENLFLSEAGWDSPTVPLSVARQPFLIGVAGDELMVHVDMDSPRCSNIDGEPVFLPHGGTTEYLENVNSSLLMLHQGLQATALFMSALVSLELLESFVLDVELDDGTQGRLAGFYAIHEERLAQLEASVLGELHRAGYLQAIFMAVASLSNFRALIERKNRLHAARAT</sequence>
<dbReference type="Pfam" id="PF07277">
    <property type="entry name" value="SapC"/>
    <property type="match status" value="1"/>
</dbReference>
<comment type="caution">
    <text evidence="1">The sequence shown here is derived from an EMBL/GenBank/DDBJ whole genome shotgun (WGS) entry which is preliminary data.</text>
</comment>
<protein>
    <submittedName>
        <fullName evidence="1">Peptidase</fullName>
    </submittedName>
</protein>
<name>A0A2G8TBX7_9BURK</name>
<reference evidence="1 2" key="1">
    <citation type="submission" date="2017-10" db="EMBL/GenBank/DDBJ databases">
        <title>Massilia psychrophilum sp. nov., a novel purple-pigmented bacterium isolated from Tianshan glacier, Xinjiang Municipality, China.</title>
        <authorList>
            <person name="Wang H."/>
        </authorList>
    </citation>
    <scope>NUCLEOTIDE SEQUENCE [LARGE SCALE GENOMIC DNA]</scope>
    <source>
        <strain evidence="1 2">JCM 30074</strain>
    </source>
</reference>
<dbReference type="InterPro" id="IPR010836">
    <property type="entry name" value="SapC"/>
</dbReference>
<dbReference type="OrthoDB" id="8888710at2"/>
<accession>A0A2G8TBX7</accession>
<dbReference type="EMBL" id="PDOC01000013">
    <property type="protein sequence ID" value="PIL43550.1"/>
    <property type="molecule type" value="Genomic_DNA"/>
</dbReference>
<gene>
    <name evidence="1" type="ORF">CR105_18775</name>
</gene>
<evidence type="ECO:0000313" key="1">
    <source>
        <dbReference type="EMBL" id="PIL43550.1"/>
    </source>
</evidence>